<dbReference type="Proteomes" id="UP000199623">
    <property type="component" value="Unassembled WGS sequence"/>
</dbReference>
<evidence type="ECO:0000313" key="2">
    <source>
        <dbReference type="Proteomes" id="UP000199623"/>
    </source>
</evidence>
<dbReference type="SUPFAM" id="SSF142906">
    <property type="entry name" value="YjbR-like"/>
    <property type="match status" value="1"/>
</dbReference>
<accession>A0A1G7W0B0</accession>
<dbReference type="STRING" id="200378.SAMN05216553_11075"/>
<dbReference type="InterPro" id="IPR038056">
    <property type="entry name" value="YjbR-like_sf"/>
</dbReference>
<protein>
    <submittedName>
        <fullName evidence="1">YjbR protein</fullName>
    </submittedName>
</protein>
<organism evidence="1 2">
    <name type="scientific">Lentzea fradiae</name>
    <dbReference type="NCBI Taxonomy" id="200378"/>
    <lineage>
        <taxon>Bacteria</taxon>
        <taxon>Bacillati</taxon>
        <taxon>Actinomycetota</taxon>
        <taxon>Actinomycetes</taxon>
        <taxon>Pseudonocardiales</taxon>
        <taxon>Pseudonocardiaceae</taxon>
        <taxon>Lentzea</taxon>
    </lineage>
</organism>
<dbReference type="InterPro" id="IPR058532">
    <property type="entry name" value="YjbR/MT2646/Rv2570-like"/>
</dbReference>
<dbReference type="EMBL" id="FNCC01000010">
    <property type="protein sequence ID" value="SDG65456.1"/>
    <property type="molecule type" value="Genomic_DNA"/>
</dbReference>
<keyword evidence="2" id="KW-1185">Reference proteome</keyword>
<dbReference type="AlphaFoldDB" id="A0A1G7W0B0"/>
<dbReference type="RefSeq" id="WP_089962278.1">
    <property type="nucleotide sequence ID" value="NZ_FNCC01000010.1"/>
</dbReference>
<dbReference type="Pfam" id="PF04237">
    <property type="entry name" value="YjbR"/>
    <property type="match status" value="1"/>
</dbReference>
<reference evidence="2" key="1">
    <citation type="submission" date="2016-10" db="EMBL/GenBank/DDBJ databases">
        <authorList>
            <person name="Varghese N."/>
            <person name="Submissions S."/>
        </authorList>
    </citation>
    <scope>NUCLEOTIDE SEQUENCE [LARGE SCALE GENOMIC DNA]</scope>
    <source>
        <strain evidence="2">CGMCC 4.3506</strain>
    </source>
</reference>
<evidence type="ECO:0000313" key="1">
    <source>
        <dbReference type="EMBL" id="SDG65456.1"/>
    </source>
</evidence>
<proteinExistence type="predicted"/>
<sequence length="133" mass="14690">MTDRADVPPEVLAALRGICAGLPESYEEPAWVGTRWRIRQRTVLHVFTAHPGSTGAFSRAAELTEPAVVMTFRAQAEEFDSLVGAGHPFFRAAWGTQVVGMIIEPDADWTEIKELLTESYRELAPAKLARLLP</sequence>
<name>A0A1G7W0B0_9PSEU</name>
<gene>
    <name evidence="1" type="ORF">SAMN05216553_11075</name>
</gene>
<dbReference type="OrthoDB" id="8479417at2"/>